<feature type="compositionally biased region" description="Basic and acidic residues" evidence="1">
    <location>
        <begin position="461"/>
        <end position="486"/>
    </location>
</feature>
<reference evidence="2 3" key="1">
    <citation type="journal article" date="2018" name="Sci. Rep.">
        <title>Comparative genomics provides insights into the lifestyle and reveals functional heterogeneity of dark septate endophytic fungi.</title>
        <authorList>
            <person name="Knapp D.G."/>
            <person name="Nemeth J.B."/>
            <person name="Barry K."/>
            <person name="Hainaut M."/>
            <person name="Henrissat B."/>
            <person name="Johnson J."/>
            <person name="Kuo A."/>
            <person name="Lim J.H.P."/>
            <person name="Lipzen A."/>
            <person name="Nolan M."/>
            <person name="Ohm R.A."/>
            <person name="Tamas L."/>
            <person name="Grigoriev I.V."/>
            <person name="Spatafora J.W."/>
            <person name="Nagy L.G."/>
            <person name="Kovacs G.M."/>
        </authorList>
    </citation>
    <scope>NUCLEOTIDE SEQUENCE [LARGE SCALE GENOMIC DNA]</scope>
    <source>
        <strain evidence="2 3">DSE2036</strain>
    </source>
</reference>
<feature type="compositionally biased region" description="Polar residues" evidence="1">
    <location>
        <begin position="561"/>
        <end position="570"/>
    </location>
</feature>
<protein>
    <submittedName>
        <fullName evidence="2">Uncharacterized protein</fullName>
    </submittedName>
</protein>
<proteinExistence type="predicted"/>
<keyword evidence="3" id="KW-1185">Reference proteome</keyword>
<feature type="compositionally biased region" description="Basic and acidic residues" evidence="1">
    <location>
        <begin position="1320"/>
        <end position="1329"/>
    </location>
</feature>
<gene>
    <name evidence="2" type="ORF">DM02DRAFT_634915</name>
</gene>
<feature type="compositionally biased region" description="Basic residues" evidence="1">
    <location>
        <begin position="1332"/>
        <end position="1341"/>
    </location>
</feature>
<feature type="compositionally biased region" description="Low complexity" evidence="1">
    <location>
        <begin position="972"/>
        <end position="982"/>
    </location>
</feature>
<feature type="compositionally biased region" description="Basic and acidic residues" evidence="1">
    <location>
        <begin position="928"/>
        <end position="938"/>
    </location>
</feature>
<evidence type="ECO:0000313" key="2">
    <source>
        <dbReference type="EMBL" id="PVH92992.1"/>
    </source>
</evidence>
<feature type="compositionally biased region" description="Polar residues" evidence="1">
    <location>
        <begin position="898"/>
        <end position="911"/>
    </location>
</feature>
<feature type="compositionally biased region" description="Polar residues" evidence="1">
    <location>
        <begin position="802"/>
        <end position="813"/>
    </location>
</feature>
<feature type="compositionally biased region" description="Polar residues" evidence="1">
    <location>
        <begin position="654"/>
        <end position="663"/>
    </location>
</feature>
<evidence type="ECO:0000313" key="3">
    <source>
        <dbReference type="Proteomes" id="UP000244855"/>
    </source>
</evidence>
<feature type="compositionally biased region" description="Polar residues" evidence="1">
    <location>
        <begin position="768"/>
        <end position="779"/>
    </location>
</feature>
<dbReference type="OrthoDB" id="5382203at2759"/>
<feature type="compositionally biased region" description="Low complexity" evidence="1">
    <location>
        <begin position="1036"/>
        <end position="1052"/>
    </location>
</feature>
<dbReference type="STRING" id="97972.A0A2V1D4R9"/>
<name>A0A2V1D4R9_9PLEO</name>
<accession>A0A2V1D4R9</accession>
<feature type="compositionally biased region" description="Acidic residues" evidence="1">
    <location>
        <begin position="1146"/>
        <end position="1160"/>
    </location>
</feature>
<feature type="compositionally biased region" description="Polar residues" evidence="1">
    <location>
        <begin position="1060"/>
        <end position="1099"/>
    </location>
</feature>
<feature type="compositionally biased region" description="Basic and acidic residues" evidence="1">
    <location>
        <begin position="678"/>
        <end position="690"/>
    </location>
</feature>
<feature type="compositionally biased region" description="Low complexity" evidence="1">
    <location>
        <begin position="1253"/>
        <end position="1266"/>
    </location>
</feature>
<feature type="compositionally biased region" description="Polar residues" evidence="1">
    <location>
        <begin position="601"/>
        <end position="616"/>
    </location>
</feature>
<dbReference type="EMBL" id="KZ805625">
    <property type="protein sequence ID" value="PVH92992.1"/>
    <property type="molecule type" value="Genomic_DNA"/>
</dbReference>
<evidence type="ECO:0000256" key="1">
    <source>
        <dbReference type="SAM" id="MobiDB-lite"/>
    </source>
</evidence>
<feature type="compositionally biased region" description="Basic and acidic residues" evidence="1">
    <location>
        <begin position="7"/>
        <end position="16"/>
    </location>
</feature>
<feature type="region of interest" description="Disordered" evidence="1">
    <location>
        <begin position="508"/>
        <end position="1347"/>
    </location>
</feature>
<sequence>MIHHRTRSDAGERELSSPRSSRAPSFSSDRPSLAGSVSFQMPATVRPAPAYIAASVASQIVTHDQNAQFRDAAGDPGSDDDDDDAAVNALFTEQALSLLNGFLDHLLFAILSTARSPSLTQIRPAITEVLKPRLARDAMATADEELEGLLAGEDEDEFPSRDNLEAPKWNIEKVWKRTRLRIMVYTRLGELEDEDEERYVQQERGLSMDDSDDDEAGLVSWASAIFLTSVIEHIAEQTLLISGQAAYTRVSTKMKKQARQSVDEEEPSVERVVIEDFDVEKLAVNSALGRLWRTWRKRVRSPAGAYHSRGVRSISSFTSLHRRKASLESALDESVQEVLEHEPTETQIAANIPLPLGNNDINEIEVPGLAPTFEEEDEETPEADASAAISRRPNSVIISSSVDGARKRLAAGRPISMPPPSASAFVMPAELAAPEQAEQTAKSPEDEEIQETEGTTPFETPMERFHSDDDSYIHDEQQEGMDHDDDHEADADMVAFAASTGMGFGMGLGMSSMPPVETANLNRDDDNTDTPTQDAYDGRTQVLESKRMSIEKPGTPGIVRTFSTRSSSLKSPERTPGATPLATPKLEPKSFYDDANENDDISGSNAIGIAHTSNMPIATPSPPVEYGSMERGGVGQPKHPSHGGYVEVLPRQTAAPTSIQVRNTPTPESVPSPVETVVSRKEIQRKEIPRMEAPTSQPRPRDITPPPRVQRSPLPSVEESPNVLDQPTQRSSPSHNSARHASSHRSRDSPVPVAERSARPHALDTGVRSLSGTSENTPVERSPLQRVSSASSSTNRSVGTSILQTGRNSTNSLEGRPRGLSHRMSEEDRQREFDSLVKGDETVKFTLTPQTVRDVAAESSVSTKRPESHKSAASPKTHKPSSSVTVYPRVAADKESAFGSQHLPTRSSSRSKGPIPFSGNKPPTKKILAREPRVKDESMQDIADFIRSTGPAPGQERPVQPFVPFTTKESKQPQPSNPSSSSLGGLGRKISTRKGSSHSHSNSIAPDGPSAKPRVHMEPRSPAGQRSGNDDLIDFIRQGPPGPNNGQPRIPRSVAPFRTTVDSDQFDNMLNDNGTVESAFGSQVSSTSKQSVHTSNSRTDLLPKQKVVQPAYSNTPQNLSGSFSGPAEPVVTKTRRRIKDPYAIDLSDDDEDEDDEDDDLLTALPKNNGHRPPPKRDESMMDFLNSMEPPSNSQPQAFVLSPETIAAAKARAAKANGANTNARTNNPYASQTNAAPPPPPSSSKNSRLAKFGSSSSSPQQPPVSSSMLSNAPRANKPRLQARDASAGGDARYGGSGRSATNDLADFLRNSGPPPSPPPTARKDKEDGGSKRSAARFWRKNKTFGDMP</sequence>
<dbReference type="Proteomes" id="UP000244855">
    <property type="component" value="Unassembled WGS sequence"/>
</dbReference>
<feature type="region of interest" description="Disordered" evidence="1">
    <location>
        <begin position="433"/>
        <end position="486"/>
    </location>
</feature>
<feature type="compositionally biased region" description="Low complexity" evidence="1">
    <location>
        <begin position="664"/>
        <end position="677"/>
    </location>
</feature>
<organism evidence="2 3">
    <name type="scientific">Periconia macrospinosa</name>
    <dbReference type="NCBI Taxonomy" id="97972"/>
    <lineage>
        <taxon>Eukaryota</taxon>
        <taxon>Fungi</taxon>
        <taxon>Dikarya</taxon>
        <taxon>Ascomycota</taxon>
        <taxon>Pezizomycotina</taxon>
        <taxon>Dothideomycetes</taxon>
        <taxon>Pleosporomycetidae</taxon>
        <taxon>Pleosporales</taxon>
        <taxon>Massarineae</taxon>
        <taxon>Periconiaceae</taxon>
        <taxon>Periconia</taxon>
    </lineage>
</organism>
<feature type="compositionally biased region" description="Polar residues" evidence="1">
    <location>
        <begin position="1111"/>
        <end position="1123"/>
    </location>
</feature>
<feature type="compositionally biased region" description="Low complexity" evidence="1">
    <location>
        <begin position="786"/>
        <end position="801"/>
    </location>
</feature>
<feature type="region of interest" description="Disordered" evidence="1">
    <location>
        <begin position="1"/>
        <end position="34"/>
    </location>
</feature>
<feature type="compositionally biased region" description="Basic and acidic residues" evidence="1">
    <location>
        <begin position="823"/>
        <end position="843"/>
    </location>
</feature>
<feature type="compositionally biased region" description="Low complexity" evidence="1">
    <location>
        <begin position="1206"/>
        <end position="1226"/>
    </location>
</feature>
<feature type="compositionally biased region" description="Low complexity" evidence="1">
    <location>
        <begin position="17"/>
        <end position="32"/>
    </location>
</feature>